<dbReference type="RefSeq" id="WP_204078642.1">
    <property type="nucleotide sequence ID" value="NZ_BAABHI010000036.1"/>
</dbReference>
<reference evidence="1 2" key="1">
    <citation type="submission" date="2021-01" db="EMBL/GenBank/DDBJ databases">
        <title>Whole genome shotgun sequence of Planotetraspora phitsanulokensis NBRC 104273.</title>
        <authorList>
            <person name="Komaki H."/>
            <person name="Tamura T."/>
        </authorList>
    </citation>
    <scope>NUCLEOTIDE SEQUENCE [LARGE SCALE GENOMIC DNA]</scope>
    <source>
        <strain evidence="1 2">NBRC 104273</strain>
    </source>
</reference>
<dbReference type="EMBL" id="BOOP01000054">
    <property type="protein sequence ID" value="GII43265.1"/>
    <property type="molecule type" value="Genomic_DNA"/>
</dbReference>
<evidence type="ECO:0000313" key="2">
    <source>
        <dbReference type="Proteomes" id="UP000622547"/>
    </source>
</evidence>
<organism evidence="1 2">
    <name type="scientific">Planotetraspora phitsanulokensis</name>
    <dbReference type="NCBI Taxonomy" id="575192"/>
    <lineage>
        <taxon>Bacteria</taxon>
        <taxon>Bacillati</taxon>
        <taxon>Actinomycetota</taxon>
        <taxon>Actinomycetes</taxon>
        <taxon>Streptosporangiales</taxon>
        <taxon>Streptosporangiaceae</taxon>
        <taxon>Planotetraspora</taxon>
    </lineage>
</organism>
<dbReference type="Pfam" id="PF04672">
    <property type="entry name" value="Methyltransf_19"/>
    <property type="match status" value="1"/>
</dbReference>
<dbReference type="Proteomes" id="UP000622547">
    <property type="component" value="Unassembled WGS sequence"/>
</dbReference>
<dbReference type="InterPro" id="IPR029063">
    <property type="entry name" value="SAM-dependent_MTases_sf"/>
</dbReference>
<name>A0A8J3XJJ6_9ACTN</name>
<protein>
    <recommendedName>
        <fullName evidence="3">SAM-dependent methyltransferase</fullName>
    </recommendedName>
</protein>
<dbReference type="Gene3D" id="3.40.50.150">
    <property type="entry name" value="Vaccinia Virus protein VP39"/>
    <property type="match status" value="1"/>
</dbReference>
<evidence type="ECO:0008006" key="3">
    <source>
        <dbReference type="Google" id="ProtNLM"/>
    </source>
</evidence>
<evidence type="ECO:0000313" key="1">
    <source>
        <dbReference type="EMBL" id="GII43265.1"/>
    </source>
</evidence>
<comment type="caution">
    <text evidence="1">The sequence shown here is derived from an EMBL/GenBank/DDBJ whole genome shotgun (WGS) entry which is preliminary data.</text>
</comment>
<dbReference type="InterPro" id="IPR006764">
    <property type="entry name" value="SAM_dep_MeTrfase_SAV2177_type"/>
</dbReference>
<keyword evidence="2" id="KW-1185">Reference proteome</keyword>
<gene>
    <name evidence="1" type="ORF">Pph01_82680</name>
</gene>
<sequence length="85" mass="9303">MPTASGSGTHPGWDFDPEAMAAVRAAARQGGMTLMPRVREQVERFFDGWEMVAPGVVPVKDWRPDDAPAIDEGPAFYWAGMARKP</sequence>
<proteinExistence type="predicted"/>
<accession>A0A8J3XJJ6</accession>
<dbReference type="AlphaFoldDB" id="A0A8J3XJJ6"/>